<dbReference type="OrthoDB" id="8281686at2"/>
<dbReference type="AlphaFoldDB" id="A0A0L8BUQ9"/>
<reference evidence="2" key="1">
    <citation type="submission" date="2015-07" db="EMBL/GenBank/DDBJ databases">
        <title>Whole genome sequence of an Ensifer adhaerens strain isolated from a cave pool in the Wind Cave National Park.</title>
        <authorList>
            <person name="Eng W.W.H."/>
            <person name="Gan H.M."/>
            <person name="Barton H.A."/>
            <person name="Savka M.A."/>
        </authorList>
    </citation>
    <scope>NUCLEOTIDE SEQUENCE [LARGE SCALE GENOMIC DNA]</scope>
    <source>
        <strain evidence="2">SD006</strain>
    </source>
</reference>
<dbReference type="PATRIC" id="fig|106592.7.peg.7013"/>
<proteinExistence type="predicted"/>
<comment type="caution">
    <text evidence="1">The sequence shown here is derived from an EMBL/GenBank/DDBJ whole genome shotgun (WGS) entry which is preliminary data.</text>
</comment>
<evidence type="ECO:0000313" key="2">
    <source>
        <dbReference type="Proteomes" id="UP000037425"/>
    </source>
</evidence>
<dbReference type="Proteomes" id="UP000037425">
    <property type="component" value="Unassembled WGS sequence"/>
</dbReference>
<evidence type="ECO:0000313" key="1">
    <source>
        <dbReference type="EMBL" id="KOF18447.1"/>
    </source>
</evidence>
<name>A0A0L8BUQ9_ENSAD</name>
<organism evidence="1 2">
    <name type="scientific">Ensifer adhaerens</name>
    <name type="common">Sinorhizobium morelense</name>
    <dbReference type="NCBI Taxonomy" id="106592"/>
    <lineage>
        <taxon>Bacteria</taxon>
        <taxon>Pseudomonadati</taxon>
        <taxon>Pseudomonadota</taxon>
        <taxon>Alphaproteobacteria</taxon>
        <taxon>Hyphomicrobiales</taxon>
        <taxon>Rhizobiaceae</taxon>
        <taxon>Sinorhizobium/Ensifer group</taxon>
        <taxon>Ensifer</taxon>
    </lineage>
</organism>
<dbReference type="RefSeq" id="WP_053249404.1">
    <property type="nucleotide sequence ID" value="NZ_LGAP01000007.1"/>
</dbReference>
<dbReference type="EMBL" id="LGAP01000007">
    <property type="protein sequence ID" value="KOF18447.1"/>
    <property type="molecule type" value="Genomic_DNA"/>
</dbReference>
<gene>
    <name evidence="1" type="ORF">AC244_13825</name>
</gene>
<protein>
    <submittedName>
        <fullName evidence="1">Uncharacterized protein</fullName>
    </submittedName>
</protein>
<accession>A0A0L8BUQ9</accession>
<sequence length="145" mass="16928">MKHHTLEQLQNIAQIEPFFGAHEMTRRQRLERWVELLEDIRHRHLDTLHETEFQFSDERNALRSDYSPITVAFRDPVLHAAGMENDTYGEAKRFFEICDEELHDIVCYCRFGTTVSAASAARQVRALLSDRPKSFWSAVAAFFIA</sequence>